<dbReference type="PANTHER" id="PTHR48182">
    <property type="entry name" value="PROTEIN SERAC1"/>
    <property type="match status" value="1"/>
</dbReference>
<evidence type="ECO:0000313" key="4">
    <source>
        <dbReference type="Proteomes" id="UP000054516"/>
    </source>
</evidence>
<feature type="compositionally biased region" description="Basic and acidic residues" evidence="1">
    <location>
        <begin position="603"/>
        <end position="623"/>
    </location>
</feature>
<reference evidence="3" key="1">
    <citation type="submission" date="2016-03" db="EMBL/GenBank/DDBJ databases">
        <title>Draft genome sequence of Rosellinia necatrix.</title>
        <authorList>
            <person name="Kanematsu S."/>
        </authorList>
    </citation>
    <scope>NUCLEOTIDE SEQUENCE [LARGE SCALE GENOMIC DNA]</scope>
    <source>
        <strain evidence="3">W97</strain>
    </source>
</reference>
<dbReference type="Gene3D" id="3.40.50.1820">
    <property type="entry name" value="alpha/beta hydrolase"/>
    <property type="match status" value="1"/>
</dbReference>
<dbReference type="OMA" id="RIMSYCY"/>
<dbReference type="SUPFAM" id="SSF53474">
    <property type="entry name" value="alpha/beta-Hydrolases"/>
    <property type="match status" value="1"/>
</dbReference>
<dbReference type="InterPro" id="IPR052374">
    <property type="entry name" value="SERAC1"/>
</dbReference>
<evidence type="ECO:0000259" key="2">
    <source>
        <dbReference type="Pfam" id="PF00931"/>
    </source>
</evidence>
<feature type="domain" description="NB-ARC" evidence="2">
    <location>
        <begin position="384"/>
        <end position="532"/>
    </location>
</feature>
<feature type="region of interest" description="Disordered" evidence="1">
    <location>
        <begin position="1090"/>
        <end position="1112"/>
    </location>
</feature>
<dbReference type="Pfam" id="PF00931">
    <property type="entry name" value="NB-ARC"/>
    <property type="match status" value="1"/>
</dbReference>
<dbReference type="InterPro" id="IPR029058">
    <property type="entry name" value="AB_hydrolase_fold"/>
</dbReference>
<dbReference type="EMBL" id="DF977551">
    <property type="protein sequence ID" value="GAP84467.1"/>
    <property type="molecule type" value="Genomic_DNA"/>
</dbReference>
<feature type="region of interest" description="Disordered" evidence="1">
    <location>
        <begin position="603"/>
        <end position="627"/>
    </location>
</feature>
<dbReference type="Gene3D" id="1.25.40.10">
    <property type="entry name" value="Tetratricopeptide repeat domain"/>
    <property type="match status" value="2"/>
</dbReference>
<dbReference type="InterPro" id="IPR011990">
    <property type="entry name" value="TPR-like_helical_dom_sf"/>
</dbReference>
<proteinExistence type="predicted"/>
<evidence type="ECO:0000313" key="3">
    <source>
        <dbReference type="EMBL" id="GAP84467.1"/>
    </source>
</evidence>
<dbReference type="OrthoDB" id="5086500at2759"/>
<organism evidence="3">
    <name type="scientific">Rosellinia necatrix</name>
    <name type="common">White root-rot fungus</name>
    <dbReference type="NCBI Taxonomy" id="77044"/>
    <lineage>
        <taxon>Eukaryota</taxon>
        <taxon>Fungi</taxon>
        <taxon>Dikarya</taxon>
        <taxon>Ascomycota</taxon>
        <taxon>Pezizomycotina</taxon>
        <taxon>Sordariomycetes</taxon>
        <taxon>Xylariomycetidae</taxon>
        <taxon>Xylariales</taxon>
        <taxon>Xylariaceae</taxon>
        <taxon>Rosellinia</taxon>
    </lineage>
</organism>
<sequence>MLQFHQVFQIPPIQYGKMESNQPTPSNPPSTSPANPQVSQSEAIKQKLSRNKKIRADQIGLKVLYQPADAEDVEVDVVAIHGIGATPEYTWVDKESQVNWLRDPTMLPAALPHARIMTYNYESYWFGDNAIRQTLSGVAEKLLLAFHEQRAESPHRPIIFIGHCFGGLVALQCYMTAQIHKGTYPGISDSVAGMAFLGTPFHGIHSDSGMATMGEVYIAIAKSEVQMQDNVLNTIAQDNDILVNAVSEFSRLLGNTPKHAKPRIFCFFEQKASHLGRIAGISDLKPKFLVTESSGTLLEHGKEALPLDHFAMNKFTSKEDNNYISVRRQIIEMHKNALAIIEPQRSTASPSGTQRPPGSPPTTYPMQSRAGPILKEGNFATRDNIINSIEKKLLKSPYVALYGDSGNGKTHIAVEYAHKFFQDTHGQVHWVNAGSVAEFELSYKRIADALRINRDKMNTEDVLEAVYENLTQDSSGRPWLMVIDGWDNETRPSPTGASSPEKSLVDYIPKTGHLQVLVTTRSKTLAMRIVNRNSGSIIKVPEVKDADAALLFLGKTTTDPMKKKKAVARANELGGSAGTLVLAQLYQKQAAVASKEYMEKIRSAAPTREAEDAKDAKSPKGAKDANAASKTMRAWQLLYDLLREKHQDAAHLLLLMGSMDVQCIPNAFFKRHELLKHIPKLVGHGMVEPSADRTVITVTPVVRGCVQRCLDEDGEREMVEEHALSVLSSKFRGDERRTAENLLPCALAVLRFQPESPSARLDKAGLHAEVAKLYARTTQDKSAAKHYEQALIAYDQGPRGSQKLIEEAKEGLKAVQARLESGGGHDKAAIREMGIMGRGARKRQELLDSEELVGESHLDTIRKASEYAMFRLMHGQEGEPKEAAELYERVLAWCRRTQGEQSLDAARNRYNLALAREREGEYEEGEQLYRSAMQTAGLHLGPGSPEVLRMMSSLASMYCQQGRREEAEQALHATIEGQQKVLGLDHPDTLVTRHNMALMLRDKDQFEEAAGELEHVLSVRVELLGRENPVTLRTARDLAMTYALQGDLGKTENILRETLKIQKRKMGKTHPDTTMTQINLKELLAYQKLVQGKQKRPHSPKGDSIPESTVKS</sequence>
<feature type="compositionally biased region" description="Polar residues" evidence="1">
    <location>
        <begin position="344"/>
        <end position="356"/>
    </location>
</feature>
<dbReference type="Pfam" id="PF13374">
    <property type="entry name" value="TPR_10"/>
    <property type="match status" value="1"/>
</dbReference>
<accession>A0A1S7UMU4</accession>
<keyword evidence="4" id="KW-1185">Reference proteome</keyword>
<dbReference type="PANTHER" id="PTHR48182:SF3">
    <property type="entry name" value="DUF676 DOMAIN-CONTAINING PROTEIN"/>
    <property type="match status" value="1"/>
</dbReference>
<name>A0A1S7UMU4_ROSNE</name>
<feature type="region of interest" description="Disordered" evidence="1">
    <location>
        <begin position="14"/>
        <end position="49"/>
    </location>
</feature>
<dbReference type="InterPro" id="IPR027417">
    <property type="entry name" value="P-loop_NTPase"/>
</dbReference>
<dbReference type="SUPFAM" id="SSF48452">
    <property type="entry name" value="TPR-like"/>
    <property type="match status" value="2"/>
</dbReference>
<gene>
    <name evidence="3" type="ORF">SAMD00023353_10600040</name>
</gene>
<dbReference type="Pfam" id="PF13424">
    <property type="entry name" value="TPR_12"/>
    <property type="match status" value="1"/>
</dbReference>
<protein>
    <submittedName>
        <fullName evidence="3">Putative and NB-ARC domain-containing protein</fullName>
    </submittedName>
</protein>
<dbReference type="InterPro" id="IPR002182">
    <property type="entry name" value="NB-ARC"/>
</dbReference>
<dbReference type="SUPFAM" id="SSF52540">
    <property type="entry name" value="P-loop containing nucleoside triphosphate hydrolases"/>
    <property type="match status" value="1"/>
</dbReference>
<dbReference type="STRING" id="77044.A0A1S7UMU4"/>
<feature type="region of interest" description="Disordered" evidence="1">
    <location>
        <begin position="342"/>
        <end position="370"/>
    </location>
</feature>
<evidence type="ECO:0000256" key="1">
    <source>
        <dbReference type="SAM" id="MobiDB-lite"/>
    </source>
</evidence>
<dbReference type="AlphaFoldDB" id="A0A1S7UMU4"/>
<dbReference type="GO" id="GO:0043531">
    <property type="term" value="F:ADP binding"/>
    <property type="evidence" value="ECO:0007669"/>
    <property type="project" value="InterPro"/>
</dbReference>
<dbReference type="Proteomes" id="UP000054516">
    <property type="component" value="Unassembled WGS sequence"/>
</dbReference>
<dbReference type="Gene3D" id="3.40.50.300">
    <property type="entry name" value="P-loop containing nucleotide triphosphate hydrolases"/>
    <property type="match status" value="1"/>
</dbReference>